<sequence>MSPNATWKCLLPFSLLLGVVLFSMNGRQTQRAISQETEPPKPTPKYDYWQRIQDEVDHLPNESFEESVALLASLDLYVALPFGSGGVTLDVLPPPELDRYAVHMMLSNSRFLKVVQQLHEAPERMDHIRKTLAAELDEYEKSYLKTLKIYRESLRKHPRSSSWGFPGADNGCDPLKNPTLPGQRLQVFSLLLACSMSPDKEAAALCEKAIDIAFKQRKHLLESDVPLGLKSTFLSRASLFNRRILATCLVKSKGIDVDEDFWKAQLIRRYGASAYPGLWSSIRIVDAEYPDVKSHLKIARELNDHEFLKLLHESGYQQKN</sequence>
<organism evidence="1 2">
    <name type="scientific">Rubinisphaera brasiliensis (strain ATCC 49424 / DSM 5305 / JCM 21570 / IAM 15109 / NBRC 103401 / IFAM 1448)</name>
    <name type="common">Planctomyces brasiliensis</name>
    <dbReference type="NCBI Taxonomy" id="756272"/>
    <lineage>
        <taxon>Bacteria</taxon>
        <taxon>Pseudomonadati</taxon>
        <taxon>Planctomycetota</taxon>
        <taxon>Planctomycetia</taxon>
        <taxon>Planctomycetales</taxon>
        <taxon>Planctomycetaceae</taxon>
        <taxon>Rubinisphaera</taxon>
    </lineage>
</organism>
<dbReference type="KEGG" id="pbs:Plabr_2107"/>
<keyword evidence="2" id="KW-1185">Reference proteome</keyword>
<dbReference type="Proteomes" id="UP000006860">
    <property type="component" value="Chromosome"/>
</dbReference>
<protein>
    <submittedName>
        <fullName evidence="1">Uncharacterized protein</fullName>
    </submittedName>
</protein>
<dbReference type="EMBL" id="CP002546">
    <property type="protein sequence ID" value="ADY59710.1"/>
    <property type="molecule type" value="Genomic_DNA"/>
</dbReference>
<accession>F0SJD5</accession>
<dbReference type="AlphaFoldDB" id="F0SJD5"/>
<dbReference type="RefSeq" id="WP_013628435.1">
    <property type="nucleotide sequence ID" value="NC_015174.1"/>
</dbReference>
<evidence type="ECO:0000313" key="1">
    <source>
        <dbReference type="EMBL" id="ADY59710.1"/>
    </source>
</evidence>
<dbReference type="HOGENOM" id="CLU_868464_0_0_0"/>
<reference evidence="2" key="1">
    <citation type="submission" date="2011-02" db="EMBL/GenBank/DDBJ databases">
        <title>The complete genome of Planctomyces brasiliensis DSM 5305.</title>
        <authorList>
            <person name="Lucas S."/>
            <person name="Copeland A."/>
            <person name="Lapidus A."/>
            <person name="Bruce D."/>
            <person name="Goodwin L."/>
            <person name="Pitluck S."/>
            <person name="Kyrpides N."/>
            <person name="Mavromatis K."/>
            <person name="Pagani I."/>
            <person name="Ivanova N."/>
            <person name="Ovchinnikova G."/>
            <person name="Lu M."/>
            <person name="Detter J.C."/>
            <person name="Han C."/>
            <person name="Land M."/>
            <person name="Hauser L."/>
            <person name="Markowitz V."/>
            <person name="Cheng J.-F."/>
            <person name="Hugenholtz P."/>
            <person name="Woyke T."/>
            <person name="Wu D."/>
            <person name="Tindall B."/>
            <person name="Pomrenke H.G."/>
            <person name="Brambilla E."/>
            <person name="Klenk H.-P."/>
            <person name="Eisen J.A."/>
        </authorList>
    </citation>
    <scope>NUCLEOTIDE SEQUENCE [LARGE SCALE GENOMIC DNA]</scope>
    <source>
        <strain evidence="2">ATCC 49424 / DSM 5305 / JCM 21570 / NBRC 103401 / IFAM 1448</strain>
    </source>
</reference>
<name>F0SJD5_RUBBR</name>
<evidence type="ECO:0000313" key="2">
    <source>
        <dbReference type="Proteomes" id="UP000006860"/>
    </source>
</evidence>
<proteinExistence type="predicted"/>
<gene>
    <name evidence="1" type="ordered locus">Plabr_2107</name>
</gene>